<comment type="caution">
    <text evidence="2">The sequence shown here is derived from an EMBL/GenBank/DDBJ whole genome shotgun (WGS) entry which is preliminary data.</text>
</comment>
<dbReference type="Proteomes" id="UP000828390">
    <property type="component" value="Unassembled WGS sequence"/>
</dbReference>
<evidence type="ECO:0000313" key="3">
    <source>
        <dbReference type="Proteomes" id="UP000828390"/>
    </source>
</evidence>
<dbReference type="AlphaFoldDB" id="A0A9D4JTS5"/>
<dbReference type="EMBL" id="JAIWYP010000005">
    <property type="protein sequence ID" value="KAH3823866.1"/>
    <property type="molecule type" value="Genomic_DNA"/>
</dbReference>
<name>A0A9D4JTS5_DREPO</name>
<evidence type="ECO:0000256" key="1">
    <source>
        <dbReference type="SAM" id="Phobius"/>
    </source>
</evidence>
<keyword evidence="1" id="KW-1133">Transmembrane helix</keyword>
<keyword evidence="3" id="KW-1185">Reference proteome</keyword>
<protein>
    <submittedName>
        <fullName evidence="2">Uncharacterized protein</fullName>
    </submittedName>
</protein>
<proteinExistence type="predicted"/>
<accession>A0A9D4JTS5</accession>
<reference evidence="2" key="2">
    <citation type="submission" date="2020-11" db="EMBL/GenBank/DDBJ databases">
        <authorList>
            <person name="McCartney M.A."/>
            <person name="Auch B."/>
            <person name="Kono T."/>
            <person name="Mallez S."/>
            <person name="Becker A."/>
            <person name="Gohl D.M."/>
            <person name="Silverstein K.A.T."/>
            <person name="Koren S."/>
            <person name="Bechman K.B."/>
            <person name="Herman A."/>
            <person name="Abrahante J.E."/>
            <person name="Garbe J."/>
        </authorList>
    </citation>
    <scope>NUCLEOTIDE SEQUENCE</scope>
    <source>
        <strain evidence="2">Duluth1</strain>
        <tissue evidence="2">Whole animal</tissue>
    </source>
</reference>
<reference evidence="2" key="1">
    <citation type="journal article" date="2019" name="bioRxiv">
        <title>The Genome of the Zebra Mussel, Dreissena polymorpha: A Resource for Invasive Species Research.</title>
        <authorList>
            <person name="McCartney M.A."/>
            <person name="Auch B."/>
            <person name="Kono T."/>
            <person name="Mallez S."/>
            <person name="Zhang Y."/>
            <person name="Obille A."/>
            <person name="Becker A."/>
            <person name="Abrahante J.E."/>
            <person name="Garbe J."/>
            <person name="Badalamenti J.P."/>
            <person name="Herman A."/>
            <person name="Mangelson H."/>
            <person name="Liachko I."/>
            <person name="Sullivan S."/>
            <person name="Sone E.D."/>
            <person name="Koren S."/>
            <person name="Silverstein K.A.T."/>
            <person name="Beckman K.B."/>
            <person name="Gohl D.M."/>
        </authorList>
    </citation>
    <scope>NUCLEOTIDE SEQUENCE</scope>
    <source>
        <strain evidence="2">Duluth1</strain>
        <tissue evidence="2">Whole animal</tissue>
    </source>
</reference>
<keyword evidence="1" id="KW-0472">Membrane</keyword>
<evidence type="ECO:0000313" key="2">
    <source>
        <dbReference type="EMBL" id="KAH3823866.1"/>
    </source>
</evidence>
<organism evidence="2 3">
    <name type="scientific">Dreissena polymorpha</name>
    <name type="common">Zebra mussel</name>
    <name type="synonym">Mytilus polymorpha</name>
    <dbReference type="NCBI Taxonomy" id="45954"/>
    <lineage>
        <taxon>Eukaryota</taxon>
        <taxon>Metazoa</taxon>
        <taxon>Spiralia</taxon>
        <taxon>Lophotrochozoa</taxon>
        <taxon>Mollusca</taxon>
        <taxon>Bivalvia</taxon>
        <taxon>Autobranchia</taxon>
        <taxon>Heteroconchia</taxon>
        <taxon>Euheterodonta</taxon>
        <taxon>Imparidentia</taxon>
        <taxon>Neoheterodontei</taxon>
        <taxon>Myida</taxon>
        <taxon>Dreissenoidea</taxon>
        <taxon>Dreissenidae</taxon>
        <taxon>Dreissena</taxon>
    </lineage>
</organism>
<keyword evidence="1" id="KW-0812">Transmembrane</keyword>
<sequence>MIRIYDCQKDAIHYAIEGHPNAFRTDDTDEYDTKAIANFLAILVTILVAIVIALTIFVFVHVKRKRRALEAVQLNQLQSSNSPQGARALHAIQRNQLQSSNSPRDLDPMVTPEAKSVMKMGYSKKAVQQAIQEYMATNPDKDLLSFSAADLVEILIGRQEREEEIPQNIQSDELGE</sequence>
<feature type="transmembrane region" description="Helical" evidence="1">
    <location>
        <begin position="35"/>
        <end position="60"/>
    </location>
</feature>
<gene>
    <name evidence="2" type="ORF">DPMN_125689</name>
</gene>